<dbReference type="PANTHER" id="PTHR10961:SF26">
    <property type="entry name" value="L-SACCHAROPINE OXIDASE"/>
    <property type="match status" value="1"/>
</dbReference>
<dbReference type="PANTHER" id="PTHR10961">
    <property type="entry name" value="PEROXISOMAL SARCOSINE OXIDASE"/>
    <property type="match status" value="1"/>
</dbReference>
<dbReference type="GeneID" id="19975014"/>
<keyword evidence="4" id="KW-0274">FAD</keyword>
<dbReference type="InterPro" id="IPR006076">
    <property type="entry name" value="FAD-dep_OxRdtase"/>
</dbReference>
<dbReference type="InterPro" id="IPR036188">
    <property type="entry name" value="FAD/NAD-bd_sf"/>
</dbReference>
<evidence type="ECO:0000259" key="6">
    <source>
        <dbReference type="Pfam" id="PF01266"/>
    </source>
</evidence>
<dbReference type="SUPFAM" id="SSF51905">
    <property type="entry name" value="FAD/NAD(P)-binding domain"/>
    <property type="match status" value="1"/>
</dbReference>
<evidence type="ECO:0000256" key="1">
    <source>
        <dbReference type="ARBA" id="ARBA00001974"/>
    </source>
</evidence>
<organism evidence="7 8">
    <name type="scientific">Cyphellophora europaea (strain CBS 101466)</name>
    <name type="common">Phialophora europaea</name>
    <dbReference type="NCBI Taxonomy" id="1220924"/>
    <lineage>
        <taxon>Eukaryota</taxon>
        <taxon>Fungi</taxon>
        <taxon>Dikarya</taxon>
        <taxon>Ascomycota</taxon>
        <taxon>Pezizomycotina</taxon>
        <taxon>Eurotiomycetes</taxon>
        <taxon>Chaetothyriomycetidae</taxon>
        <taxon>Chaetothyriales</taxon>
        <taxon>Cyphellophoraceae</taxon>
        <taxon>Cyphellophora</taxon>
    </lineage>
</organism>
<dbReference type="AlphaFoldDB" id="W2RNK8"/>
<comment type="similarity">
    <text evidence="2">Belongs to the MSOX/MTOX family.</text>
</comment>
<comment type="cofactor">
    <cofactor evidence="1">
        <name>FAD</name>
        <dbReference type="ChEBI" id="CHEBI:57692"/>
    </cofactor>
</comment>
<dbReference type="OrthoDB" id="2219495at2759"/>
<evidence type="ECO:0000313" key="7">
    <source>
        <dbReference type="EMBL" id="ETN38052.1"/>
    </source>
</evidence>
<gene>
    <name evidence="7" type="ORF">HMPREF1541_07675</name>
</gene>
<proteinExistence type="inferred from homology"/>
<keyword evidence="8" id="KW-1185">Reference proteome</keyword>
<dbReference type="GO" id="GO:0051698">
    <property type="term" value="F:saccharopine oxidase activity"/>
    <property type="evidence" value="ECO:0007669"/>
    <property type="project" value="TreeGrafter"/>
</dbReference>
<feature type="domain" description="FAD dependent oxidoreductase" evidence="6">
    <location>
        <begin position="6"/>
        <end position="374"/>
    </location>
</feature>
<evidence type="ECO:0000313" key="8">
    <source>
        <dbReference type="Proteomes" id="UP000030752"/>
    </source>
</evidence>
<dbReference type="Pfam" id="PF01266">
    <property type="entry name" value="DAO"/>
    <property type="match status" value="1"/>
</dbReference>
<dbReference type="EMBL" id="KB822723">
    <property type="protein sequence ID" value="ETN38052.1"/>
    <property type="molecule type" value="Genomic_DNA"/>
</dbReference>
<evidence type="ECO:0000256" key="2">
    <source>
        <dbReference type="ARBA" id="ARBA00010989"/>
    </source>
</evidence>
<keyword evidence="5" id="KW-0560">Oxidoreductase</keyword>
<dbReference type="InParanoid" id="W2RNK8"/>
<protein>
    <recommendedName>
        <fullName evidence="6">FAD dependent oxidoreductase domain-containing protein</fullName>
    </recommendedName>
</protein>
<sequence length="430" mass="47928">MKSDTRILIIGAGAFGTSTALALAQRSYTDITVLDPHALPSVDAAATDISKVIRSDYNEPLYARLGLEAIAQWRSDPLFQDLYHVPGWILSAREKSVPFVEGSVRTAQRMGVQVERLEKNEVRRRWPLVTGDLEGWNANVWNPMAGWAEAGEALRRVGVAAQRSGCRFVSGEKGRVVELVYGEDGTCKGARTADGTAYVADVVVMAAGAWTPGLLDCKGQLTAKGHSVIHIQMGEEEAKRYEKLPIMDNLELGYVFPPNKDRKFKMAHGQFVVNTMASPKTAVMTSLPHTFVEHPEDDLPPVLQRAMRANLRKILPELADRPFCFTRLCWDVDTADRHFLVAPHPEHKGLFLATGGSAHGFKFLPVLGKYIADLLEGKLEDGIRKSWDWRPGQVVEKRDLAHMDDELELRDLVGWRGSKKERLTIRQARL</sequence>
<dbReference type="eggNOG" id="KOG2820">
    <property type="taxonomic scope" value="Eukaryota"/>
</dbReference>
<dbReference type="RefSeq" id="XP_008720221.1">
    <property type="nucleotide sequence ID" value="XM_008721999.1"/>
</dbReference>
<evidence type="ECO:0000256" key="4">
    <source>
        <dbReference type="ARBA" id="ARBA00022827"/>
    </source>
</evidence>
<keyword evidence="3" id="KW-0285">Flavoprotein</keyword>
<dbReference type="InterPro" id="IPR045170">
    <property type="entry name" value="MTOX"/>
</dbReference>
<dbReference type="HOGENOM" id="CLU_007884_0_1_1"/>
<dbReference type="GO" id="GO:0050660">
    <property type="term" value="F:flavin adenine dinucleotide binding"/>
    <property type="evidence" value="ECO:0007669"/>
    <property type="project" value="InterPro"/>
</dbReference>
<dbReference type="VEuPathDB" id="FungiDB:HMPREF1541_07675"/>
<accession>W2RNK8</accession>
<name>W2RNK8_CYPE1</name>
<reference evidence="7 8" key="1">
    <citation type="submission" date="2013-03" db="EMBL/GenBank/DDBJ databases">
        <title>The Genome Sequence of Phialophora europaea CBS 101466.</title>
        <authorList>
            <consortium name="The Broad Institute Genomics Platform"/>
            <person name="Cuomo C."/>
            <person name="de Hoog S."/>
            <person name="Gorbushina A."/>
            <person name="Walker B."/>
            <person name="Young S.K."/>
            <person name="Zeng Q."/>
            <person name="Gargeya S."/>
            <person name="Fitzgerald M."/>
            <person name="Haas B."/>
            <person name="Abouelleil A."/>
            <person name="Allen A.W."/>
            <person name="Alvarado L."/>
            <person name="Arachchi H.M."/>
            <person name="Berlin A.M."/>
            <person name="Chapman S.B."/>
            <person name="Gainer-Dewar J."/>
            <person name="Goldberg J."/>
            <person name="Griggs A."/>
            <person name="Gujja S."/>
            <person name="Hansen M."/>
            <person name="Howarth C."/>
            <person name="Imamovic A."/>
            <person name="Ireland A."/>
            <person name="Larimer J."/>
            <person name="McCowan C."/>
            <person name="Murphy C."/>
            <person name="Pearson M."/>
            <person name="Poon T.W."/>
            <person name="Priest M."/>
            <person name="Roberts A."/>
            <person name="Saif S."/>
            <person name="Shea T."/>
            <person name="Sisk P."/>
            <person name="Sykes S."/>
            <person name="Wortman J."/>
            <person name="Nusbaum C."/>
            <person name="Birren B."/>
        </authorList>
    </citation>
    <scope>NUCLEOTIDE SEQUENCE [LARGE SCALE GENOMIC DNA]</scope>
    <source>
        <strain evidence="7 8">CBS 101466</strain>
    </source>
</reference>
<dbReference type="Proteomes" id="UP000030752">
    <property type="component" value="Unassembled WGS sequence"/>
</dbReference>
<dbReference type="Gene3D" id="3.50.50.60">
    <property type="entry name" value="FAD/NAD(P)-binding domain"/>
    <property type="match status" value="1"/>
</dbReference>
<evidence type="ECO:0000256" key="3">
    <source>
        <dbReference type="ARBA" id="ARBA00022630"/>
    </source>
</evidence>
<dbReference type="STRING" id="1220924.W2RNK8"/>
<evidence type="ECO:0000256" key="5">
    <source>
        <dbReference type="ARBA" id="ARBA00023002"/>
    </source>
</evidence>
<dbReference type="Gene3D" id="3.30.9.10">
    <property type="entry name" value="D-Amino Acid Oxidase, subunit A, domain 2"/>
    <property type="match status" value="1"/>
</dbReference>
<dbReference type="GO" id="GO:0008115">
    <property type="term" value="F:sarcosine oxidase activity"/>
    <property type="evidence" value="ECO:0007669"/>
    <property type="project" value="TreeGrafter"/>
</dbReference>